<name>A0A238WPI2_9RHOB</name>
<keyword evidence="5" id="KW-0560">Oxidoreductase</keyword>
<dbReference type="RefSeq" id="WP_089387991.1">
    <property type="nucleotide sequence ID" value="NZ_FZNM01000005.1"/>
</dbReference>
<organism evidence="5 7">
    <name type="scientific">Paracoccus sediminis</name>
    <dbReference type="NCBI Taxonomy" id="1214787"/>
    <lineage>
        <taxon>Bacteria</taxon>
        <taxon>Pseudomonadati</taxon>
        <taxon>Pseudomonadota</taxon>
        <taxon>Alphaproteobacteria</taxon>
        <taxon>Rhodobacterales</taxon>
        <taxon>Paracoccaceae</taxon>
        <taxon>Paracoccus</taxon>
    </lineage>
</organism>
<dbReference type="Proteomes" id="UP000198409">
    <property type="component" value="Unassembled WGS sequence"/>
</dbReference>
<dbReference type="Gene3D" id="1.10.640.10">
    <property type="entry name" value="Haem peroxidase domain superfamily, animal type"/>
    <property type="match status" value="1"/>
</dbReference>
<evidence type="ECO:0000256" key="1">
    <source>
        <dbReference type="ARBA" id="ARBA00004613"/>
    </source>
</evidence>
<feature type="region of interest" description="Disordered" evidence="4">
    <location>
        <begin position="1"/>
        <end position="39"/>
    </location>
</feature>
<protein>
    <submittedName>
        <fullName evidence="5">Animal haem peroxidase</fullName>
    </submittedName>
    <submittedName>
        <fullName evidence="6">Heme peroxidase</fullName>
    </submittedName>
</protein>
<keyword evidence="5" id="KW-0575">Peroxidase</keyword>
<dbReference type="SUPFAM" id="SSF48113">
    <property type="entry name" value="Heme-dependent peroxidases"/>
    <property type="match status" value="1"/>
</dbReference>
<comment type="subcellular location">
    <subcellularLocation>
        <location evidence="1">Secreted</location>
    </subcellularLocation>
</comment>
<reference evidence="7" key="2">
    <citation type="submission" date="2017-06" db="EMBL/GenBank/DDBJ databases">
        <authorList>
            <person name="Varghese N."/>
            <person name="Submissions S."/>
        </authorList>
    </citation>
    <scope>NUCLEOTIDE SEQUENCE [LARGE SCALE GENOMIC DNA]</scope>
    <source>
        <strain evidence="7">DSM 26170</strain>
    </source>
</reference>
<keyword evidence="2" id="KW-0964">Secreted</keyword>
<reference evidence="5" key="1">
    <citation type="submission" date="2017-06" db="EMBL/GenBank/DDBJ databases">
        <authorList>
            <person name="Kim H.J."/>
            <person name="Triplett B.A."/>
        </authorList>
    </citation>
    <scope>NUCLEOTIDE SEQUENCE [LARGE SCALE GENOMIC DNA]</scope>
    <source>
        <strain evidence="5">DSM 26170</strain>
    </source>
</reference>
<dbReference type="AlphaFoldDB" id="A0A238WPI2"/>
<reference evidence="6 8" key="3">
    <citation type="submission" date="2019-02" db="EMBL/GenBank/DDBJ databases">
        <authorList>
            <person name="Zhang G."/>
        </authorList>
    </citation>
    <scope>NUCLEOTIDE SEQUENCE [LARGE SCALE GENOMIC DNA]</scope>
    <source>
        <strain evidence="6 8">CMB17</strain>
    </source>
</reference>
<dbReference type="GO" id="GO:0004601">
    <property type="term" value="F:peroxidase activity"/>
    <property type="evidence" value="ECO:0007669"/>
    <property type="project" value="UniProtKB-KW"/>
</dbReference>
<evidence type="ECO:0000256" key="2">
    <source>
        <dbReference type="ARBA" id="ARBA00022525"/>
    </source>
</evidence>
<dbReference type="EMBL" id="SIRL01000005">
    <property type="protein sequence ID" value="TBN50414.1"/>
    <property type="molecule type" value="Genomic_DNA"/>
</dbReference>
<dbReference type="GO" id="GO:0020037">
    <property type="term" value="F:heme binding"/>
    <property type="evidence" value="ECO:0007669"/>
    <property type="project" value="InterPro"/>
</dbReference>
<evidence type="ECO:0000313" key="8">
    <source>
        <dbReference type="Proteomes" id="UP000292859"/>
    </source>
</evidence>
<evidence type="ECO:0000313" key="5">
    <source>
        <dbReference type="EMBL" id="SNR48435.1"/>
    </source>
</evidence>
<gene>
    <name evidence="6" type="ORF">EYF88_09200</name>
    <name evidence="5" type="ORF">SAMN06265378_105150</name>
</gene>
<dbReference type="PROSITE" id="PS50292">
    <property type="entry name" value="PEROXIDASE_3"/>
    <property type="match status" value="1"/>
</dbReference>
<evidence type="ECO:0000313" key="6">
    <source>
        <dbReference type="EMBL" id="TBN50414.1"/>
    </source>
</evidence>
<keyword evidence="8" id="KW-1185">Reference proteome</keyword>
<dbReference type="PANTHER" id="PTHR11475">
    <property type="entry name" value="OXIDASE/PEROXIDASE"/>
    <property type="match status" value="1"/>
</dbReference>
<dbReference type="Proteomes" id="UP000292859">
    <property type="component" value="Unassembled WGS sequence"/>
</dbReference>
<evidence type="ECO:0000256" key="4">
    <source>
        <dbReference type="SAM" id="MobiDB-lite"/>
    </source>
</evidence>
<sequence>MTILVQSHGGPVEPPRATPIAGGLEAGQPADGDVAPDERADFGYLFPPSGNADDYLPDTALDDLDELARRMVPDTEPENTESTLPAVMTYWGQFLDHELTARTDRDAALSDIATGHPLIAAEDIERLLKNARTPRFDLDSVYGGLPVGPGMTPEQAANAAAVIAGMRHPTLRAKMRVGTCLTGGDNEPMPDSLDAHRDLPRFAQVEDRVRQAYLDIARGQLSPADFAAFEASLPQRAIIGDKRNEENLVIAQFHLSFLRFHNRAVDFLNDRDTGWVAEFSSARDLVRLHYQWLTLQVYLRAVCDPAVVDRILDDRARAFFAFRDDYYARNPKRTLGNVLPLEFSAAAYRFGHTMVRGIYDYNPNFGRPGAILPESPFNLLFGFTAGGGFRPFPAAPAKAKLPANWIIDWPRFLTVKTDFDDGLSQHAARSIDTVLAPPLGDMVNEGGDAATPDLKALFRHLARRNLRRGLSLRLPTGQALHRHLKAQGAVTSDPIRDISTALRDKPDLGDFLRGSGSALHCRTPLWFYILAEAEAGGGNRLGELGSWIVASSFIGVMLSDPDSALSRGFEPAQSPLRMPDGSPVDTLEKWMRFALVMA</sequence>
<dbReference type="InterPro" id="IPR019791">
    <property type="entry name" value="Haem_peroxidase_animal"/>
</dbReference>
<dbReference type="EMBL" id="FZNM01000005">
    <property type="protein sequence ID" value="SNR48435.1"/>
    <property type="molecule type" value="Genomic_DNA"/>
</dbReference>
<dbReference type="GO" id="GO:0006979">
    <property type="term" value="P:response to oxidative stress"/>
    <property type="evidence" value="ECO:0007669"/>
    <property type="project" value="InterPro"/>
</dbReference>
<evidence type="ECO:0000313" key="7">
    <source>
        <dbReference type="Proteomes" id="UP000198409"/>
    </source>
</evidence>
<evidence type="ECO:0000256" key="3">
    <source>
        <dbReference type="ARBA" id="ARBA00023180"/>
    </source>
</evidence>
<dbReference type="Pfam" id="PF03098">
    <property type="entry name" value="An_peroxidase"/>
    <property type="match status" value="1"/>
</dbReference>
<keyword evidence="3" id="KW-0325">Glycoprotein</keyword>
<dbReference type="GO" id="GO:0005576">
    <property type="term" value="C:extracellular region"/>
    <property type="evidence" value="ECO:0007669"/>
    <property type="project" value="UniProtKB-SubCell"/>
</dbReference>
<dbReference type="OrthoDB" id="105077at2"/>
<proteinExistence type="predicted"/>
<dbReference type="PANTHER" id="PTHR11475:SF4">
    <property type="entry name" value="CHORION PEROXIDASE"/>
    <property type="match status" value="1"/>
</dbReference>
<dbReference type="InterPro" id="IPR010255">
    <property type="entry name" value="Haem_peroxidase_sf"/>
</dbReference>
<accession>A0A238WPI2</accession>
<dbReference type="CDD" id="cd09819">
    <property type="entry name" value="An_peroxidase_bacterial_1"/>
    <property type="match status" value="1"/>
</dbReference>
<dbReference type="InterPro" id="IPR037120">
    <property type="entry name" value="Haem_peroxidase_sf_animal"/>
</dbReference>